<feature type="modified residue" description="N6-(pyridoxal phosphate)lysine" evidence="8">
    <location>
        <position position="210"/>
    </location>
</feature>
<evidence type="ECO:0000256" key="1">
    <source>
        <dbReference type="ARBA" id="ARBA00001933"/>
    </source>
</evidence>
<evidence type="ECO:0000256" key="9">
    <source>
        <dbReference type="RuleBase" id="RU362118"/>
    </source>
</evidence>
<dbReference type="GO" id="GO:0005737">
    <property type="term" value="C:cytoplasm"/>
    <property type="evidence" value="ECO:0007669"/>
    <property type="project" value="TreeGrafter"/>
</dbReference>
<dbReference type="GO" id="GO:0019346">
    <property type="term" value="P:transsulfuration"/>
    <property type="evidence" value="ECO:0007669"/>
    <property type="project" value="InterPro"/>
</dbReference>
<proteinExistence type="inferred from homology"/>
<dbReference type="InterPro" id="IPR000277">
    <property type="entry name" value="Cys/Met-Metab_PyrdxlP-dep_enz"/>
</dbReference>
<name>A0A9P6R072_9FUNG</name>
<dbReference type="Gene3D" id="3.40.640.10">
    <property type="entry name" value="Type I PLP-dependent aspartate aminotransferase-like (Major domain)"/>
    <property type="match status" value="1"/>
</dbReference>
<keyword evidence="11" id="KW-1185">Reference proteome</keyword>
<dbReference type="PANTHER" id="PTHR11808">
    <property type="entry name" value="TRANS-SULFURATION ENZYME FAMILY MEMBER"/>
    <property type="match status" value="1"/>
</dbReference>
<sequence>MTDTIARIKYRPATELVYVDNSDGKGPKDNYNAASMPIYQTATFKQSSSTQMGEYDYSRSGNPTRSHVENHLAKIMSAKRAFAVNSGMTALDVITRLVKAGEEVIAGNDLYGGTNRLLSFLATHNNVKTHHIDTTDSETIIPYLSEKTRLVLLETPTNPLMKIADIPRISEIVHERCPNALVIVDNTMMSPYLQKPLELGADIVYHSGTKYLSGHHDLMAGVVAVKDDSIAEKIHFTTNTTGGVKTLALRMDRPRANAIQITDFLQSHKFKYELHAKMSHGPGAVLSFETGNVKLSEKLVELTCLWVISVSFGCVNSLISMPCRMSHASIPA</sequence>
<keyword evidence="7" id="KW-0456">Lyase</keyword>
<gene>
    <name evidence="10" type="primary">STR3_2</name>
    <name evidence="10" type="ORF">BGZ97_012832</name>
</gene>
<dbReference type="PROSITE" id="PS00868">
    <property type="entry name" value="CYS_MET_METAB_PP"/>
    <property type="match status" value="1"/>
</dbReference>
<dbReference type="InterPro" id="IPR015424">
    <property type="entry name" value="PyrdxlP-dep_Trfase"/>
</dbReference>
<dbReference type="AlphaFoldDB" id="A0A9P6R072"/>
<dbReference type="Pfam" id="PF01053">
    <property type="entry name" value="Cys_Met_Meta_PP"/>
    <property type="match status" value="1"/>
</dbReference>
<protein>
    <recommendedName>
        <fullName evidence="3">cysteine-S-conjugate beta-lyase</fullName>
        <ecNumber evidence="3">4.4.1.13</ecNumber>
    </recommendedName>
</protein>
<reference evidence="10" key="1">
    <citation type="journal article" date="2020" name="Fungal Divers.">
        <title>Resolving the Mortierellaceae phylogeny through synthesis of multi-gene phylogenetics and phylogenomics.</title>
        <authorList>
            <person name="Vandepol N."/>
            <person name="Liber J."/>
            <person name="Desiro A."/>
            <person name="Na H."/>
            <person name="Kennedy M."/>
            <person name="Barry K."/>
            <person name="Grigoriev I.V."/>
            <person name="Miller A.N."/>
            <person name="O'Donnell K."/>
            <person name="Stajich J.E."/>
            <person name="Bonito G."/>
        </authorList>
    </citation>
    <scope>NUCLEOTIDE SEQUENCE</scope>
    <source>
        <strain evidence="10">NVP60</strain>
    </source>
</reference>
<evidence type="ECO:0000256" key="2">
    <source>
        <dbReference type="ARBA" id="ARBA00009077"/>
    </source>
</evidence>
<dbReference type="InterPro" id="IPR015422">
    <property type="entry name" value="PyrdxlP-dep_Trfase_small"/>
</dbReference>
<evidence type="ECO:0000313" key="10">
    <source>
        <dbReference type="EMBL" id="KAG0310048.1"/>
    </source>
</evidence>
<evidence type="ECO:0000256" key="8">
    <source>
        <dbReference type="PIRSR" id="PIRSR001434-2"/>
    </source>
</evidence>
<evidence type="ECO:0000313" key="11">
    <source>
        <dbReference type="Proteomes" id="UP000823405"/>
    </source>
</evidence>
<comment type="similarity">
    <text evidence="2 9">Belongs to the trans-sulfuration enzymes family.</text>
</comment>
<dbReference type="GO" id="GO:0047804">
    <property type="term" value="F:cysteine-S-conjugate beta-lyase activity"/>
    <property type="evidence" value="ECO:0007669"/>
    <property type="project" value="UniProtKB-EC"/>
</dbReference>
<keyword evidence="5 8" id="KW-0663">Pyridoxal phosphate</keyword>
<dbReference type="PANTHER" id="PTHR11808:SF50">
    <property type="entry name" value="CYSTATHIONINE BETA-LYASE"/>
    <property type="match status" value="1"/>
</dbReference>
<evidence type="ECO:0000256" key="3">
    <source>
        <dbReference type="ARBA" id="ARBA00012224"/>
    </source>
</evidence>
<dbReference type="GO" id="GO:0030170">
    <property type="term" value="F:pyridoxal phosphate binding"/>
    <property type="evidence" value="ECO:0007669"/>
    <property type="project" value="InterPro"/>
</dbReference>
<dbReference type="InterPro" id="IPR015421">
    <property type="entry name" value="PyrdxlP-dep_Trfase_major"/>
</dbReference>
<dbReference type="FunFam" id="3.40.640.10:FF:000009">
    <property type="entry name" value="Cystathionine gamma-synthase homolog"/>
    <property type="match status" value="1"/>
</dbReference>
<organism evidence="10 11">
    <name type="scientific">Linnemannia gamsii</name>
    <dbReference type="NCBI Taxonomy" id="64522"/>
    <lineage>
        <taxon>Eukaryota</taxon>
        <taxon>Fungi</taxon>
        <taxon>Fungi incertae sedis</taxon>
        <taxon>Mucoromycota</taxon>
        <taxon>Mortierellomycotina</taxon>
        <taxon>Mortierellomycetes</taxon>
        <taxon>Mortierellales</taxon>
        <taxon>Mortierellaceae</taxon>
        <taxon>Linnemannia</taxon>
    </lineage>
</organism>
<dbReference type="SUPFAM" id="SSF53383">
    <property type="entry name" value="PLP-dependent transferases"/>
    <property type="match status" value="1"/>
</dbReference>
<accession>A0A9P6R072</accession>
<dbReference type="OrthoDB" id="2545919at2759"/>
<comment type="cofactor">
    <cofactor evidence="1 9">
        <name>pyridoxal 5'-phosphate</name>
        <dbReference type="ChEBI" id="CHEBI:597326"/>
    </cofactor>
</comment>
<dbReference type="EMBL" id="JAAAIN010000891">
    <property type="protein sequence ID" value="KAG0310048.1"/>
    <property type="molecule type" value="Genomic_DNA"/>
</dbReference>
<evidence type="ECO:0000256" key="4">
    <source>
        <dbReference type="ARBA" id="ARBA00022605"/>
    </source>
</evidence>
<dbReference type="Gene3D" id="3.90.1150.10">
    <property type="entry name" value="Aspartate Aminotransferase, domain 1"/>
    <property type="match status" value="1"/>
</dbReference>
<dbReference type="InterPro" id="IPR054542">
    <property type="entry name" value="Cys_met_metab_PP"/>
</dbReference>
<dbReference type="GO" id="GO:0009086">
    <property type="term" value="P:methionine biosynthetic process"/>
    <property type="evidence" value="ECO:0007669"/>
    <property type="project" value="UniProtKB-KW"/>
</dbReference>
<evidence type="ECO:0000256" key="7">
    <source>
        <dbReference type="ARBA" id="ARBA00023239"/>
    </source>
</evidence>
<keyword evidence="6" id="KW-0486">Methionine biosynthesis</keyword>
<dbReference type="PIRSF" id="PIRSF001434">
    <property type="entry name" value="CGS"/>
    <property type="match status" value="1"/>
</dbReference>
<dbReference type="Proteomes" id="UP000823405">
    <property type="component" value="Unassembled WGS sequence"/>
</dbReference>
<evidence type="ECO:0000256" key="5">
    <source>
        <dbReference type="ARBA" id="ARBA00022898"/>
    </source>
</evidence>
<keyword evidence="4" id="KW-0028">Amino-acid biosynthesis</keyword>
<comment type="caution">
    <text evidence="10">The sequence shown here is derived from an EMBL/GenBank/DDBJ whole genome shotgun (WGS) entry which is preliminary data.</text>
</comment>
<evidence type="ECO:0000256" key="6">
    <source>
        <dbReference type="ARBA" id="ARBA00023167"/>
    </source>
</evidence>
<dbReference type="EC" id="4.4.1.13" evidence="3"/>